<feature type="compositionally biased region" description="Polar residues" evidence="1">
    <location>
        <begin position="8"/>
        <end position="35"/>
    </location>
</feature>
<organism evidence="2 3">
    <name type="scientific">Anopheles maculatus</name>
    <dbReference type="NCBI Taxonomy" id="74869"/>
    <lineage>
        <taxon>Eukaryota</taxon>
        <taxon>Metazoa</taxon>
        <taxon>Ecdysozoa</taxon>
        <taxon>Arthropoda</taxon>
        <taxon>Hexapoda</taxon>
        <taxon>Insecta</taxon>
        <taxon>Pterygota</taxon>
        <taxon>Neoptera</taxon>
        <taxon>Endopterygota</taxon>
        <taxon>Diptera</taxon>
        <taxon>Nematocera</taxon>
        <taxon>Culicoidea</taxon>
        <taxon>Culicidae</taxon>
        <taxon>Anophelinae</taxon>
        <taxon>Anopheles</taxon>
        <taxon>Anopheles maculatus group</taxon>
    </lineage>
</organism>
<accession>A0A182T521</accession>
<keyword evidence="3" id="KW-1185">Reference proteome</keyword>
<sequence length="242" mass="25502">MIGKCIMTSLSSDSRSPGTNSSSNGGDVVANNNHLPQDVPAPDIVPSRTKMRDRPAVGNGDVAGRPARSSQDDQYIQHRDAADTHRQQQPCRQASEQQPGMCRLETLRTASARSQIESPTQSGGAMSNARIASAVSPSTIGSCGPGRSVESSVSAAGGGTSSTTRHHQSSVVERDATRRDMTDSGSPFGAAVSSTVVELEDPYAELERILEKVQLDNLLCVRKDGPAGFDPRVKIGLAYGLI</sequence>
<feature type="compositionally biased region" description="Low complexity" evidence="1">
    <location>
        <begin position="146"/>
        <end position="155"/>
    </location>
</feature>
<feature type="compositionally biased region" description="Polar residues" evidence="1">
    <location>
        <begin position="87"/>
        <end position="98"/>
    </location>
</feature>
<reference evidence="2" key="2">
    <citation type="submission" date="2020-05" db="UniProtKB">
        <authorList>
            <consortium name="EnsemblMetazoa"/>
        </authorList>
    </citation>
    <scope>IDENTIFICATION</scope>
    <source>
        <strain evidence="2">maculatus3</strain>
    </source>
</reference>
<proteinExistence type="predicted"/>
<feature type="region of interest" description="Disordered" evidence="1">
    <location>
        <begin position="1"/>
        <end position="102"/>
    </location>
</feature>
<dbReference type="Proteomes" id="UP000075901">
    <property type="component" value="Unassembled WGS sequence"/>
</dbReference>
<feature type="compositionally biased region" description="Basic and acidic residues" evidence="1">
    <location>
        <begin position="75"/>
        <end position="86"/>
    </location>
</feature>
<feature type="compositionally biased region" description="Basic and acidic residues" evidence="1">
    <location>
        <begin position="172"/>
        <end position="182"/>
    </location>
</feature>
<protein>
    <submittedName>
        <fullName evidence="2">Uncharacterized protein</fullName>
    </submittedName>
</protein>
<evidence type="ECO:0000313" key="2">
    <source>
        <dbReference type="EnsemblMetazoa" id="AMAM019774-PA"/>
    </source>
</evidence>
<dbReference type="VEuPathDB" id="VectorBase:AMAM019774"/>
<dbReference type="EnsemblMetazoa" id="AMAM019774-RA">
    <property type="protein sequence ID" value="AMAM019774-PA"/>
    <property type="gene ID" value="AMAM019774"/>
</dbReference>
<reference evidence="3" key="1">
    <citation type="submission" date="2013-09" db="EMBL/GenBank/DDBJ databases">
        <title>The Genome Sequence of Anopheles maculatus species B.</title>
        <authorList>
            <consortium name="The Broad Institute Genomics Platform"/>
            <person name="Neafsey D.E."/>
            <person name="Besansky N."/>
            <person name="Howell P."/>
            <person name="Walton C."/>
            <person name="Young S.K."/>
            <person name="Zeng Q."/>
            <person name="Gargeya S."/>
            <person name="Fitzgerald M."/>
            <person name="Haas B."/>
            <person name="Abouelleil A."/>
            <person name="Allen A.W."/>
            <person name="Alvarado L."/>
            <person name="Arachchi H.M."/>
            <person name="Berlin A.M."/>
            <person name="Chapman S.B."/>
            <person name="Gainer-Dewar J."/>
            <person name="Goldberg J."/>
            <person name="Griggs A."/>
            <person name="Gujja S."/>
            <person name="Hansen M."/>
            <person name="Howarth C."/>
            <person name="Imamovic A."/>
            <person name="Ireland A."/>
            <person name="Larimer J."/>
            <person name="McCowan C."/>
            <person name="Murphy C."/>
            <person name="Pearson M."/>
            <person name="Poon T.W."/>
            <person name="Priest M."/>
            <person name="Roberts A."/>
            <person name="Saif S."/>
            <person name="Shea T."/>
            <person name="Sisk P."/>
            <person name="Sykes S."/>
            <person name="Wortman J."/>
            <person name="Nusbaum C."/>
            <person name="Birren B."/>
        </authorList>
    </citation>
    <scope>NUCLEOTIDE SEQUENCE [LARGE SCALE GENOMIC DNA]</scope>
    <source>
        <strain evidence="3">maculatus3</strain>
    </source>
</reference>
<feature type="region of interest" description="Disordered" evidence="1">
    <location>
        <begin position="136"/>
        <end position="189"/>
    </location>
</feature>
<evidence type="ECO:0000313" key="3">
    <source>
        <dbReference type="Proteomes" id="UP000075901"/>
    </source>
</evidence>
<name>A0A182T521_9DIPT</name>
<dbReference type="AlphaFoldDB" id="A0A182T521"/>
<evidence type="ECO:0000256" key="1">
    <source>
        <dbReference type="SAM" id="MobiDB-lite"/>
    </source>
</evidence>